<dbReference type="EC" id="1.-.-.-" evidence="9"/>
<protein>
    <recommendedName>
        <fullName evidence="9">Flavin-containing monooxygenase</fullName>
        <ecNumber evidence="9">1.-.-.-</ecNumber>
    </recommendedName>
</protein>
<keyword evidence="7 9" id="KW-0503">Monooxygenase</keyword>
<keyword evidence="3 9" id="KW-0285">Flavoprotein</keyword>
<evidence type="ECO:0000256" key="3">
    <source>
        <dbReference type="ARBA" id="ARBA00022630"/>
    </source>
</evidence>
<evidence type="ECO:0000256" key="4">
    <source>
        <dbReference type="ARBA" id="ARBA00022827"/>
    </source>
</evidence>
<dbReference type="PANTHER" id="PTHR43539:SF38">
    <property type="entry name" value="INDOLE-3-PYRUVATE MONOOXYGENASE YUCCA6"/>
    <property type="match status" value="1"/>
</dbReference>
<dbReference type="GO" id="GO:0009851">
    <property type="term" value="P:auxin biosynthetic process"/>
    <property type="evidence" value="ECO:0007669"/>
    <property type="project" value="TreeGrafter"/>
</dbReference>
<evidence type="ECO:0000256" key="6">
    <source>
        <dbReference type="ARBA" id="ARBA00023002"/>
    </source>
</evidence>
<dbReference type="GO" id="GO:0050660">
    <property type="term" value="F:flavin adenine dinucleotide binding"/>
    <property type="evidence" value="ECO:0007669"/>
    <property type="project" value="InterPro"/>
</dbReference>
<dbReference type="OrthoDB" id="66881at2759"/>
<dbReference type="Gene3D" id="3.50.50.60">
    <property type="entry name" value="FAD/NAD(P)-binding domain"/>
    <property type="match status" value="1"/>
</dbReference>
<gene>
    <name evidence="10" type="ORF">SI8410_15019376</name>
</gene>
<dbReference type="PRINTS" id="PR00368">
    <property type="entry name" value="FADPNR"/>
</dbReference>
<sequence>MDPWREAEGKMLHDPFYHQFHPSKATTTSGGGGGGPGGRTVQVSGPVIVGAGPSGLAVAACLKEKGLPFFLLERTDCIASLWRHRTYDRLHLHLPKRFCQLPHMPFPANFPAYPTKEQFLAYLDAYAWRFGVSPTFNQTVESAEFDRFLGLWRVKTRRTGKEEDDGGEEYLCRWLVVATGENAEVVLPEIRGMAQFKGPVVHTSAYRSGAAFRGKRVLVVGCGNSGMEVCLDLYNYDAHPSLVVRDSVHVLPRDILGGSTFGISMWLLRWLPVRAVDRLLLIASRLMLGDTARLGVERPLLGPLELKSISGKTPVLDVGTVARIKSGDVKVRPGIEQLLEHGAEFVDGTKGDFDAIVLATGYRSNVPSWLKEEELFSEKDGLPRRPFPNGWKGGQGLYAVGFTKRGILGASMDAMRVADDIEQQWKAATEPPSHIEGSH</sequence>
<organism evidence="10 11">
    <name type="scientific">Spirodela intermedia</name>
    <name type="common">Intermediate duckweed</name>
    <dbReference type="NCBI Taxonomy" id="51605"/>
    <lineage>
        <taxon>Eukaryota</taxon>
        <taxon>Viridiplantae</taxon>
        <taxon>Streptophyta</taxon>
        <taxon>Embryophyta</taxon>
        <taxon>Tracheophyta</taxon>
        <taxon>Spermatophyta</taxon>
        <taxon>Magnoliopsida</taxon>
        <taxon>Liliopsida</taxon>
        <taxon>Araceae</taxon>
        <taxon>Lemnoideae</taxon>
        <taxon>Spirodela</taxon>
    </lineage>
</organism>
<dbReference type="InterPro" id="IPR036188">
    <property type="entry name" value="FAD/NAD-bd_sf"/>
</dbReference>
<accession>A0A7I8LH95</accession>
<comment type="catalytic activity">
    <reaction evidence="8">
        <text>indole-3-pyruvate + NADPH + O2 + H(+) = (indol-3-yl)acetate + CO2 + NADP(+) + H2O</text>
        <dbReference type="Rhea" id="RHEA:34331"/>
        <dbReference type="ChEBI" id="CHEBI:15377"/>
        <dbReference type="ChEBI" id="CHEBI:15378"/>
        <dbReference type="ChEBI" id="CHEBI:15379"/>
        <dbReference type="ChEBI" id="CHEBI:16526"/>
        <dbReference type="ChEBI" id="CHEBI:17640"/>
        <dbReference type="ChEBI" id="CHEBI:30854"/>
        <dbReference type="ChEBI" id="CHEBI:57783"/>
        <dbReference type="ChEBI" id="CHEBI:58349"/>
        <dbReference type="EC" id="1.14.13.168"/>
    </reaction>
</comment>
<keyword evidence="11" id="KW-1185">Reference proteome</keyword>
<evidence type="ECO:0000256" key="7">
    <source>
        <dbReference type="ARBA" id="ARBA00023033"/>
    </source>
</evidence>
<evidence type="ECO:0000256" key="9">
    <source>
        <dbReference type="RuleBase" id="RU361177"/>
    </source>
</evidence>
<dbReference type="Proteomes" id="UP000663760">
    <property type="component" value="Chromosome 15"/>
</dbReference>
<evidence type="ECO:0000313" key="11">
    <source>
        <dbReference type="Proteomes" id="UP000663760"/>
    </source>
</evidence>
<dbReference type="SUPFAM" id="SSF51905">
    <property type="entry name" value="FAD/NAD(P)-binding domain"/>
    <property type="match status" value="2"/>
</dbReference>
<dbReference type="PRINTS" id="PR00469">
    <property type="entry name" value="PNDRDTASEII"/>
</dbReference>
<dbReference type="EMBL" id="LR746278">
    <property type="protein sequence ID" value="CAA7408698.1"/>
    <property type="molecule type" value="Genomic_DNA"/>
</dbReference>
<dbReference type="Pfam" id="PF00743">
    <property type="entry name" value="FMO-like"/>
    <property type="match status" value="1"/>
</dbReference>
<dbReference type="FunFam" id="3.50.50.60:FF:000100">
    <property type="entry name" value="Flavin-containing monooxygenase"/>
    <property type="match status" value="1"/>
</dbReference>
<dbReference type="InterPro" id="IPR050982">
    <property type="entry name" value="Auxin_biosynth/cation_transpt"/>
</dbReference>
<dbReference type="GO" id="GO:0050661">
    <property type="term" value="F:NADP binding"/>
    <property type="evidence" value="ECO:0007669"/>
    <property type="project" value="InterPro"/>
</dbReference>
<evidence type="ECO:0000313" key="10">
    <source>
        <dbReference type="EMBL" id="CAA7408698.1"/>
    </source>
</evidence>
<reference evidence="10" key="1">
    <citation type="submission" date="2020-02" db="EMBL/GenBank/DDBJ databases">
        <authorList>
            <person name="Scholz U."/>
            <person name="Mascher M."/>
            <person name="Fiebig A."/>
        </authorList>
    </citation>
    <scope>NUCLEOTIDE SEQUENCE</scope>
</reference>
<evidence type="ECO:0000256" key="1">
    <source>
        <dbReference type="ARBA" id="ARBA00001974"/>
    </source>
</evidence>
<keyword evidence="4 9" id="KW-0274">FAD</keyword>
<keyword evidence="6 9" id="KW-0560">Oxidoreductase</keyword>
<keyword evidence="5" id="KW-0521">NADP</keyword>
<dbReference type="PANTHER" id="PTHR43539">
    <property type="entry name" value="FLAVIN-BINDING MONOOXYGENASE-LIKE PROTEIN (AFU_ORTHOLOGUE AFUA_4G09220)"/>
    <property type="match status" value="1"/>
</dbReference>
<dbReference type="AlphaFoldDB" id="A0A7I8LH95"/>
<dbReference type="InterPro" id="IPR020946">
    <property type="entry name" value="Flavin_mOase-like"/>
</dbReference>
<dbReference type="GO" id="GO:0103075">
    <property type="term" value="F:indole-3-pyruvate monooxygenase activity"/>
    <property type="evidence" value="ECO:0007669"/>
    <property type="project" value="UniProtKB-EC"/>
</dbReference>
<evidence type="ECO:0000256" key="5">
    <source>
        <dbReference type="ARBA" id="ARBA00022857"/>
    </source>
</evidence>
<dbReference type="GO" id="GO:0004499">
    <property type="term" value="F:N,N-dimethylaniline monooxygenase activity"/>
    <property type="evidence" value="ECO:0007669"/>
    <property type="project" value="InterPro"/>
</dbReference>
<name>A0A7I8LH95_SPIIN</name>
<comment type="cofactor">
    <cofactor evidence="1 9">
        <name>FAD</name>
        <dbReference type="ChEBI" id="CHEBI:57692"/>
    </cofactor>
</comment>
<comment type="similarity">
    <text evidence="2 9">Belongs to the FMO family.</text>
</comment>
<evidence type="ECO:0000256" key="8">
    <source>
        <dbReference type="ARBA" id="ARBA00047707"/>
    </source>
</evidence>
<evidence type="ECO:0000256" key="2">
    <source>
        <dbReference type="ARBA" id="ARBA00009183"/>
    </source>
</evidence>
<proteinExistence type="inferred from homology"/>